<dbReference type="Pfam" id="PF00126">
    <property type="entry name" value="HTH_1"/>
    <property type="match status" value="1"/>
</dbReference>
<dbReference type="Pfam" id="PF03466">
    <property type="entry name" value="LysR_substrate"/>
    <property type="match status" value="1"/>
</dbReference>
<evidence type="ECO:0000259" key="5">
    <source>
        <dbReference type="PROSITE" id="PS50931"/>
    </source>
</evidence>
<dbReference type="PANTHER" id="PTHR30537">
    <property type="entry name" value="HTH-TYPE TRANSCRIPTIONAL REGULATOR"/>
    <property type="match status" value="1"/>
</dbReference>
<evidence type="ECO:0000256" key="3">
    <source>
        <dbReference type="ARBA" id="ARBA00023125"/>
    </source>
</evidence>
<comment type="similarity">
    <text evidence="1">Belongs to the LysR transcriptional regulatory family.</text>
</comment>
<dbReference type="SUPFAM" id="SSF53850">
    <property type="entry name" value="Periplasmic binding protein-like II"/>
    <property type="match status" value="1"/>
</dbReference>
<dbReference type="Gene3D" id="1.10.10.10">
    <property type="entry name" value="Winged helix-like DNA-binding domain superfamily/Winged helix DNA-binding domain"/>
    <property type="match status" value="1"/>
</dbReference>
<dbReference type="Proteomes" id="UP000219621">
    <property type="component" value="Unassembled WGS sequence"/>
</dbReference>
<dbReference type="GO" id="GO:0006351">
    <property type="term" value="P:DNA-templated transcription"/>
    <property type="evidence" value="ECO:0007669"/>
    <property type="project" value="TreeGrafter"/>
</dbReference>
<dbReference type="InterPro" id="IPR036388">
    <property type="entry name" value="WH-like_DNA-bd_sf"/>
</dbReference>
<evidence type="ECO:0000313" key="6">
    <source>
        <dbReference type="EMBL" id="SOD99893.1"/>
    </source>
</evidence>
<dbReference type="InterPro" id="IPR005119">
    <property type="entry name" value="LysR_subst-bd"/>
</dbReference>
<dbReference type="GO" id="GO:0003700">
    <property type="term" value="F:DNA-binding transcription factor activity"/>
    <property type="evidence" value="ECO:0007669"/>
    <property type="project" value="InterPro"/>
</dbReference>
<evidence type="ECO:0000313" key="7">
    <source>
        <dbReference type="Proteomes" id="UP000219621"/>
    </source>
</evidence>
<dbReference type="InterPro" id="IPR058163">
    <property type="entry name" value="LysR-type_TF_proteobact-type"/>
</dbReference>
<evidence type="ECO:0000256" key="1">
    <source>
        <dbReference type="ARBA" id="ARBA00009437"/>
    </source>
</evidence>
<accession>A0A286GWL8</accession>
<dbReference type="CDD" id="cd08422">
    <property type="entry name" value="PBP2_CrgA_like"/>
    <property type="match status" value="1"/>
</dbReference>
<keyword evidence="3 6" id="KW-0238">DNA-binding</keyword>
<dbReference type="AlphaFoldDB" id="A0A286GWL8"/>
<evidence type="ECO:0000256" key="2">
    <source>
        <dbReference type="ARBA" id="ARBA00023015"/>
    </source>
</evidence>
<dbReference type="PROSITE" id="PS50931">
    <property type="entry name" value="HTH_LYSR"/>
    <property type="match status" value="1"/>
</dbReference>
<dbReference type="Gene3D" id="3.40.190.290">
    <property type="match status" value="1"/>
</dbReference>
<feature type="domain" description="HTH lysR-type" evidence="5">
    <location>
        <begin position="11"/>
        <end position="61"/>
    </location>
</feature>
<keyword evidence="4" id="KW-0804">Transcription</keyword>
<dbReference type="RefSeq" id="WP_097280985.1">
    <property type="nucleotide sequence ID" value="NZ_OCNJ01000010.1"/>
</dbReference>
<dbReference type="EMBL" id="OCNJ01000010">
    <property type="protein sequence ID" value="SOD99893.1"/>
    <property type="molecule type" value="Genomic_DNA"/>
</dbReference>
<dbReference type="InterPro" id="IPR036390">
    <property type="entry name" value="WH_DNA-bd_sf"/>
</dbReference>
<dbReference type="PRINTS" id="PR00039">
    <property type="entry name" value="HTHLYSR"/>
</dbReference>
<dbReference type="OrthoDB" id="9812435at2"/>
<name>A0A286GWL8_9PROT</name>
<keyword evidence="2" id="KW-0805">Transcription regulation</keyword>
<dbReference type="SUPFAM" id="SSF46785">
    <property type="entry name" value="Winged helix' DNA-binding domain"/>
    <property type="match status" value="1"/>
</dbReference>
<keyword evidence="7" id="KW-1185">Reference proteome</keyword>
<sequence length="306" mass="33570">MAGDPLEGYATFAAVVDCGGFSAAAQRLKVTKSAVSKQVSRLEERLGARLLNRTTRRLSLTEAGQAFHQHCLRILAEAEEAELAVSHLHASPRGLLRVSAPMSFGVRHLGPALCPFLERYPDLNLEVSFDDRLVDVLAEGFDVVVRISRLADSSLIARRLAPVRRVVVASPAYVEARGMPQHPADLAHHTGLLYTLQTDLHTWPLVHADGTRVDISVAGRVHMNNGDALREAAVAGLGIILTPTFIVGDDLKSGRLVRVMPEWSAPEIAVYAVYPPGRHLSAKVRAFVDYLAEYFGPQPYWDSWDR</sequence>
<dbReference type="PANTHER" id="PTHR30537:SF5">
    <property type="entry name" value="HTH-TYPE TRANSCRIPTIONAL ACTIVATOR TTDR-RELATED"/>
    <property type="match status" value="1"/>
</dbReference>
<dbReference type="FunFam" id="1.10.10.10:FF:000001">
    <property type="entry name" value="LysR family transcriptional regulator"/>
    <property type="match status" value="1"/>
</dbReference>
<reference evidence="6 7" key="1">
    <citation type="submission" date="2017-09" db="EMBL/GenBank/DDBJ databases">
        <authorList>
            <person name="Ehlers B."/>
            <person name="Leendertz F.H."/>
        </authorList>
    </citation>
    <scope>NUCLEOTIDE SEQUENCE [LARGE SCALE GENOMIC DNA]</scope>
    <source>
        <strain evidence="6 7">USBA 140</strain>
    </source>
</reference>
<dbReference type="FunFam" id="3.40.190.290:FF:000001">
    <property type="entry name" value="Transcriptional regulator, LysR family"/>
    <property type="match status" value="1"/>
</dbReference>
<dbReference type="GO" id="GO:0043565">
    <property type="term" value="F:sequence-specific DNA binding"/>
    <property type="evidence" value="ECO:0007669"/>
    <property type="project" value="TreeGrafter"/>
</dbReference>
<proteinExistence type="inferred from homology"/>
<protein>
    <submittedName>
        <fullName evidence="6">DNA-binding transcriptional regulator, LysR family</fullName>
    </submittedName>
</protein>
<evidence type="ECO:0000256" key="4">
    <source>
        <dbReference type="ARBA" id="ARBA00023163"/>
    </source>
</evidence>
<organism evidence="6 7">
    <name type="scientific">Caenispirillum bisanense</name>
    <dbReference type="NCBI Taxonomy" id="414052"/>
    <lineage>
        <taxon>Bacteria</taxon>
        <taxon>Pseudomonadati</taxon>
        <taxon>Pseudomonadota</taxon>
        <taxon>Alphaproteobacteria</taxon>
        <taxon>Rhodospirillales</taxon>
        <taxon>Novispirillaceae</taxon>
        <taxon>Caenispirillum</taxon>
    </lineage>
</organism>
<dbReference type="InterPro" id="IPR000847">
    <property type="entry name" value="LysR_HTH_N"/>
</dbReference>
<gene>
    <name evidence="6" type="ORF">SAMN05421508_11077</name>
</gene>